<dbReference type="InterPro" id="IPR051402">
    <property type="entry name" value="KPR-Related"/>
</dbReference>
<dbReference type="SUPFAM" id="SSF48179">
    <property type="entry name" value="6-phosphogluconate dehydrogenase C-terminal domain-like"/>
    <property type="match status" value="1"/>
</dbReference>
<comment type="similarity">
    <text evidence="2 10">Belongs to the ketopantoate reductase family.</text>
</comment>
<keyword evidence="6 10" id="KW-0521">NADP</keyword>
<accession>A0A2U3QCU8</accession>
<dbReference type="EC" id="1.1.1.169" evidence="3 10"/>
<evidence type="ECO:0000256" key="3">
    <source>
        <dbReference type="ARBA" id="ARBA00013014"/>
    </source>
</evidence>
<comment type="catalytic activity">
    <reaction evidence="9 10">
        <text>(R)-pantoate + NADP(+) = 2-dehydropantoate + NADPH + H(+)</text>
        <dbReference type="Rhea" id="RHEA:16233"/>
        <dbReference type="ChEBI" id="CHEBI:11561"/>
        <dbReference type="ChEBI" id="CHEBI:15378"/>
        <dbReference type="ChEBI" id="CHEBI:15980"/>
        <dbReference type="ChEBI" id="CHEBI:57783"/>
        <dbReference type="ChEBI" id="CHEBI:58349"/>
        <dbReference type="EC" id="1.1.1.169"/>
    </reaction>
</comment>
<dbReference type="SUPFAM" id="SSF51735">
    <property type="entry name" value="NAD(P)-binding Rossmann-fold domains"/>
    <property type="match status" value="1"/>
</dbReference>
<evidence type="ECO:0000256" key="8">
    <source>
        <dbReference type="ARBA" id="ARBA00032024"/>
    </source>
</evidence>
<reference evidence="13 14" key="1">
    <citation type="submission" date="2018-03" db="EMBL/GenBank/DDBJ databases">
        <authorList>
            <person name="Gully D."/>
        </authorList>
    </citation>
    <scope>NUCLEOTIDE SEQUENCE [LARGE SCALE GENOMIC DNA]</scope>
    <source>
        <strain evidence="13">ORS3257</strain>
    </source>
</reference>
<gene>
    <name evidence="13" type="ORF">BRAD3257_8585</name>
</gene>
<dbReference type="Pfam" id="PF02558">
    <property type="entry name" value="ApbA"/>
    <property type="match status" value="1"/>
</dbReference>
<dbReference type="InterPro" id="IPR013752">
    <property type="entry name" value="KPA_reductase"/>
</dbReference>
<dbReference type="GO" id="GO:0008677">
    <property type="term" value="F:2-dehydropantoate 2-reductase activity"/>
    <property type="evidence" value="ECO:0007669"/>
    <property type="project" value="UniProtKB-EC"/>
</dbReference>
<dbReference type="InterPro" id="IPR036291">
    <property type="entry name" value="NAD(P)-bd_dom_sf"/>
</dbReference>
<dbReference type="InterPro" id="IPR008927">
    <property type="entry name" value="6-PGluconate_DH-like_C_sf"/>
</dbReference>
<feature type="domain" description="Ketopantoate reductase N-terminal" evidence="11">
    <location>
        <begin position="15"/>
        <end position="147"/>
    </location>
</feature>
<dbReference type="EMBL" id="LS398110">
    <property type="protein sequence ID" value="SPP99170.1"/>
    <property type="molecule type" value="Genomic_DNA"/>
</dbReference>
<evidence type="ECO:0000259" key="11">
    <source>
        <dbReference type="Pfam" id="PF02558"/>
    </source>
</evidence>
<keyword evidence="7 10" id="KW-0560">Oxidoreductase</keyword>
<dbReference type="AlphaFoldDB" id="A0A2U3QCU8"/>
<dbReference type="Gene3D" id="3.40.50.720">
    <property type="entry name" value="NAD(P)-binding Rossmann-like Domain"/>
    <property type="match status" value="1"/>
</dbReference>
<dbReference type="UniPathway" id="UPA00028">
    <property type="reaction ID" value="UER00004"/>
</dbReference>
<name>A0A2U3QCU8_9BRAD</name>
<evidence type="ECO:0000256" key="7">
    <source>
        <dbReference type="ARBA" id="ARBA00023002"/>
    </source>
</evidence>
<dbReference type="PANTHER" id="PTHR21708">
    <property type="entry name" value="PROBABLE 2-DEHYDROPANTOATE 2-REDUCTASE"/>
    <property type="match status" value="1"/>
</dbReference>
<dbReference type="NCBIfam" id="TIGR00745">
    <property type="entry name" value="apbA_panE"/>
    <property type="match status" value="1"/>
</dbReference>
<evidence type="ECO:0000313" key="14">
    <source>
        <dbReference type="Proteomes" id="UP000246085"/>
    </source>
</evidence>
<evidence type="ECO:0000256" key="10">
    <source>
        <dbReference type="RuleBase" id="RU362068"/>
    </source>
</evidence>
<organism evidence="13 14">
    <name type="scientific">Bradyrhizobium vignae</name>
    <dbReference type="NCBI Taxonomy" id="1549949"/>
    <lineage>
        <taxon>Bacteria</taxon>
        <taxon>Pseudomonadati</taxon>
        <taxon>Pseudomonadota</taxon>
        <taxon>Alphaproteobacteria</taxon>
        <taxon>Hyphomicrobiales</taxon>
        <taxon>Nitrobacteraceae</taxon>
        <taxon>Bradyrhizobium</taxon>
    </lineage>
</organism>
<protein>
    <recommendedName>
        <fullName evidence="4 10">2-dehydropantoate 2-reductase</fullName>
        <ecNumber evidence="3 10">1.1.1.169</ecNumber>
    </recommendedName>
    <alternativeName>
        <fullName evidence="8 10">Ketopantoate reductase</fullName>
    </alternativeName>
</protein>
<dbReference type="Pfam" id="PF08546">
    <property type="entry name" value="ApbA_C"/>
    <property type="match status" value="1"/>
</dbReference>
<keyword evidence="5 10" id="KW-0566">Pantothenate biosynthesis</keyword>
<feature type="domain" description="Ketopantoate reductase C-terminal" evidence="12">
    <location>
        <begin position="180"/>
        <end position="301"/>
    </location>
</feature>
<proteinExistence type="inferred from homology"/>
<dbReference type="KEGG" id="bvz:BRAD3257_8585"/>
<dbReference type="Proteomes" id="UP000246085">
    <property type="component" value="Chromosome BRAD3257"/>
</dbReference>
<evidence type="ECO:0000256" key="9">
    <source>
        <dbReference type="ARBA" id="ARBA00048793"/>
    </source>
</evidence>
<dbReference type="RefSeq" id="WP_122406044.1">
    <property type="nucleotide sequence ID" value="NZ_LS398110.1"/>
</dbReference>
<evidence type="ECO:0000313" key="13">
    <source>
        <dbReference type="EMBL" id="SPP99170.1"/>
    </source>
</evidence>
<comment type="pathway">
    <text evidence="1 10">Cofactor biosynthesis; (R)-pantothenate biosynthesis; (R)-pantoate from 3-methyl-2-oxobutanoate: step 2/2.</text>
</comment>
<dbReference type="InterPro" id="IPR013328">
    <property type="entry name" value="6PGD_dom2"/>
</dbReference>
<dbReference type="InterPro" id="IPR013332">
    <property type="entry name" value="KPR_N"/>
</dbReference>
<sequence>MSTIDHAATTGRRRVAVVGLGSIGGVIAGALDATGRHDVTACVRRGIARLVVERPDRTIEARPRILTDPAQADIHDWVLLCTKAQDTASSSPWLQRLCGASTHVAVLQNGMGHTERLAPFVGAATVVPTIVYYNGERLAPDRVRYRRASDHDFAVSDDAGGRAFVELLEGTGMQILVSPDFKTMAWRKLLLNAIANPITALTLQRQGVFRREDMGSLVLSALEEAAAVARADGARLADDEALKLRAMLMTFPPDAGTSMYFDRLAGRRSEVDALTGAVVAAGERHQIATPLCRVLLTLMRAADAAPIPGLMEKAK</sequence>
<dbReference type="GO" id="GO:0015940">
    <property type="term" value="P:pantothenate biosynthetic process"/>
    <property type="evidence" value="ECO:0007669"/>
    <property type="project" value="UniProtKB-UniPathway"/>
</dbReference>
<evidence type="ECO:0000256" key="1">
    <source>
        <dbReference type="ARBA" id="ARBA00004994"/>
    </source>
</evidence>
<dbReference type="Gene3D" id="1.10.1040.10">
    <property type="entry name" value="N-(1-d-carboxylethyl)-l-norvaline Dehydrogenase, domain 2"/>
    <property type="match status" value="1"/>
</dbReference>
<evidence type="ECO:0000256" key="5">
    <source>
        <dbReference type="ARBA" id="ARBA00022655"/>
    </source>
</evidence>
<evidence type="ECO:0000256" key="2">
    <source>
        <dbReference type="ARBA" id="ARBA00007870"/>
    </source>
</evidence>
<dbReference type="PANTHER" id="PTHR21708:SF26">
    <property type="entry name" value="2-DEHYDROPANTOATE 2-REDUCTASE"/>
    <property type="match status" value="1"/>
</dbReference>
<evidence type="ECO:0000256" key="4">
    <source>
        <dbReference type="ARBA" id="ARBA00019465"/>
    </source>
</evidence>
<dbReference type="GO" id="GO:0005737">
    <property type="term" value="C:cytoplasm"/>
    <property type="evidence" value="ECO:0007669"/>
    <property type="project" value="TreeGrafter"/>
</dbReference>
<evidence type="ECO:0000256" key="6">
    <source>
        <dbReference type="ARBA" id="ARBA00022857"/>
    </source>
</evidence>
<evidence type="ECO:0000259" key="12">
    <source>
        <dbReference type="Pfam" id="PF08546"/>
    </source>
</evidence>
<comment type="function">
    <text evidence="10">Catalyzes the NADPH-dependent reduction of ketopantoate into pantoic acid.</text>
</comment>
<dbReference type="InterPro" id="IPR003710">
    <property type="entry name" value="ApbA"/>
</dbReference>
<dbReference type="NCBIfam" id="NF005091">
    <property type="entry name" value="PRK06522.2-2"/>
    <property type="match status" value="1"/>
</dbReference>